<protein>
    <submittedName>
        <fullName evidence="3">Uncharacterized protein</fullName>
    </submittedName>
</protein>
<sequence length="106" mass="11936">MFALRFGPTSMQRKDLSEKGVVRLYLSFGCLFWGIGAMGYFMVFPPQMSLKLPFRLLVAPFQAGPRRKEDEPAATFADSRPVLESDTSQRSCAPSEMFPVLHQSNN</sequence>
<keyword evidence="2" id="KW-0472">Membrane</keyword>
<organism evidence="3 4">
    <name type="scientific">Effrenium voratum</name>
    <dbReference type="NCBI Taxonomy" id="2562239"/>
    <lineage>
        <taxon>Eukaryota</taxon>
        <taxon>Sar</taxon>
        <taxon>Alveolata</taxon>
        <taxon>Dinophyceae</taxon>
        <taxon>Suessiales</taxon>
        <taxon>Symbiodiniaceae</taxon>
        <taxon>Effrenium</taxon>
    </lineage>
</organism>
<reference evidence="3" key="1">
    <citation type="submission" date="2023-08" db="EMBL/GenBank/DDBJ databases">
        <authorList>
            <person name="Chen Y."/>
            <person name="Shah S."/>
            <person name="Dougan E. K."/>
            <person name="Thang M."/>
            <person name="Chan C."/>
        </authorList>
    </citation>
    <scope>NUCLEOTIDE SEQUENCE</scope>
</reference>
<name>A0AA36JT09_9DINO</name>
<evidence type="ECO:0000256" key="1">
    <source>
        <dbReference type="SAM" id="MobiDB-lite"/>
    </source>
</evidence>
<keyword evidence="2" id="KW-0812">Transmembrane</keyword>
<feature type="region of interest" description="Disordered" evidence="1">
    <location>
        <begin position="65"/>
        <end position="106"/>
    </location>
</feature>
<evidence type="ECO:0000313" key="4">
    <source>
        <dbReference type="Proteomes" id="UP001178507"/>
    </source>
</evidence>
<keyword evidence="4" id="KW-1185">Reference proteome</keyword>
<keyword evidence="2" id="KW-1133">Transmembrane helix</keyword>
<feature type="transmembrane region" description="Helical" evidence="2">
    <location>
        <begin position="21"/>
        <end position="43"/>
    </location>
</feature>
<dbReference type="EMBL" id="CAUJNA010003863">
    <property type="protein sequence ID" value="CAJ1411237.1"/>
    <property type="molecule type" value="Genomic_DNA"/>
</dbReference>
<proteinExistence type="predicted"/>
<evidence type="ECO:0000256" key="2">
    <source>
        <dbReference type="SAM" id="Phobius"/>
    </source>
</evidence>
<dbReference type="AlphaFoldDB" id="A0AA36JT09"/>
<accession>A0AA36JT09</accession>
<gene>
    <name evidence="3" type="ORF">EVOR1521_LOCUS31852</name>
</gene>
<comment type="caution">
    <text evidence="3">The sequence shown here is derived from an EMBL/GenBank/DDBJ whole genome shotgun (WGS) entry which is preliminary data.</text>
</comment>
<evidence type="ECO:0000313" key="3">
    <source>
        <dbReference type="EMBL" id="CAJ1411237.1"/>
    </source>
</evidence>
<dbReference type="Proteomes" id="UP001178507">
    <property type="component" value="Unassembled WGS sequence"/>
</dbReference>